<dbReference type="SUPFAM" id="SSF161070">
    <property type="entry name" value="SNF-like"/>
    <property type="match status" value="1"/>
</dbReference>
<sequence length="453" mass="49001">MKTENNNQRGFWGSRFGFILAASGSAIGLGNIWKFPYIVGENGGGAFVLIYLICIFIIGTPIMLAEFTLGRKTNLNPVGAFNSLKPNSAFTSIGYMGVLAGFLILSFYGVVGGWTFAYVVKSVTGSVLSFTSPKEAGVFFGNFIGNTGETILYHALFMGLCIAIVLRGVHGGIERACEILMPTLVLFLLLLMIRSLTLDGAMEGVGFYLNPDFSKISVNTVLIALGQAFFSLSLGMGCMITYGSYLSEKENLTSSTVYVVMFDTLIALLVGMVIFPAVFAMGLEPTEGPSLVFSVLPAVFTSMPMGHVVSIIFFTLLAIAAITSGISLLEVVVAYFIDQRGWQRKKAVIIVGSSIFAFGIPSGLSFGAMAELKLVGMTFFDHVDNIASNYLLPLGGMLTAIFVGWVWGTNNAHVEIEKHKNKFDFPWAQCWEFLIRYITPVAVGIVFLAKVLP</sequence>
<dbReference type="PANTHER" id="PTHR42948">
    <property type="entry name" value="TRANSPORTER"/>
    <property type="match status" value="1"/>
</dbReference>
<feature type="transmembrane region" description="Helical" evidence="6">
    <location>
        <begin position="390"/>
        <end position="412"/>
    </location>
</feature>
<feature type="transmembrane region" description="Helical" evidence="6">
    <location>
        <begin position="433"/>
        <end position="452"/>
    </location>
</feature>
<dbReference type="PANTHER" id="PTHR42948:SF1">
    <property type="entry name" value="TRANSPORTER"/>
    <property type="match status" value="1"/>
</dbReference>
<evidence type="ECO:0000256" key="4">
    <source>
        <dbReference type="ARBA" id="ARBA00022989"/>
    </source>
</evidence>
<feature type="transmembrane region" description="Helical" evidence="6">
    <location>
        <begin position="12"/>
        <end position="33"/>
    </location>
</feature>
<feature type="transmembrane region" description="Helical" evidence="6">
    <location>
        <begin position="216"/>
        <end position="245"/>
    </location>
</feature>
<dbReference type="PRINTS" id="PR00176">
    <property type="entry name" value="NANEUSMPORT"/>
</dbReference>
<feature type="transmembrane region" description="Helical" evidence="6">
    <location>
        <begin position="257"/>
        <end position="283"/>
    </location>
</feature>
<accession>A0A381Q790</accession>
<gene>
    <name evidence="7" type="ORF">METZ01_LOCUS27578</name>
</gene>
<dbReference type="PROSITE" id="PS00610">
    <property type="entry name" value="NA_NEUROTRAN_SYMP_1"/>
    <property type="match status" value="1"/>
</dbReference>
<evidence type="ECO:0000256" key="2">
    <source>
        <dbReference type="ARBA" id="ARBA00022448"/>
    </source>
</evidence>
<keyword evidence="4 6" id="KW-1133">Transmembrane helix</keyword>
<name>A0A381Q790_9ZZZZ</name>
<feature type="transmembrane region" description="Helical" evidence="6">
    <location>
        <begin position="348"/>
        <end position="370"/>
    </location>
</feature>
<protein>
    <recommendedName>
        <fullName evidence="8">Transporter</fullName>
    </recommendedName>
</protein>
<organism evidence="7">
    <name type="scientific">marine metagenome</name>
    <dbReference type="NCBI Taxonomy" id="408172"/>
    <lineage>
        <taxon>unclassified sequences</taxon>
        <taxon>metagenomes</taxon>
        <taxon>ecological metagenomes</taxon>
    </lineage>
</organism>
<dbReference type="AlphaFoldDB" id="A0A381Q790"/>
<comment type="subcellular location">
    <subcellularLocation>
        <location evidence="1">Membrane</location>
        <topology evidence="1">Multi-pass membrane protein</topology>
    </subcellularLocation>
</comment>
<keyword evidence="3 6" id="KW-0812">Transmembrane</keyword>
<evidence type="ECO:0000313" key="7">
    <source>
        <dbReference type="EMBL" id="SUZ74724.1"/>
    </source>
</evidence>
<evidence type="ECO:0000256" key="6">
    <source>
        <dbReference type="SAM" id="Phobius"/>
    </source>
</evidence>
<evidence type="ECO:0000256" key="5">
    <source>
        <dbReference type="ARBA" id="ARBA00023136"/>
    </source>
</evidence>
<feature type="transmembrane region" description="Helical" evidence="6">
    <location>
        <begin position="45"/>
        <end position="65"/>
    </location>
</feature>
<dbReference type="EMBL" id="UINC01001220">
    <property type="protein sequence ID" value="SUZ74724.1"/>
    <property type="molecule type" value="Genomic_DNA"/>
</dbReference>
<proteinExistence type="predicted"/>
<evidence type="ECO:0000256" key="1">
    <source>
        <dbReference type="ARBA" id="ARBA00004141"/>
    </source>
</evidence>
<feature type="transmembrane region" description="Helical" evidence="6">
    <location>
        <begin position="176"/>
        <end position="196"/>
    </location>
</feature>
<dbReference type="CDD" id="cd10336">
    <property type="entry name" value="SLC6sbd_Tyt1-Like"/>
    <property type="match status" value="1"/>
</dbReference>
<feature type="transmembrane region" description="Helical" evidence="6">
    <location>
        <begin position="303"/>
        <end position="336"/>
    </location>
</feature>
<dbReference type="PROSITE" id="PS50267">
    <property type="entry name" value="NA_NEUROTRAN_SYMP_3"/>
    <property type="match status" value="1"/>
</dbReference>
<dbReference type="GO" id="GO:0016020">
    <property type="term" value="C:membrane"/>
    <property type="evidence" value="ECO:0007669"/>
    <property type="project" value="UniProtKB-SubCell"/>
</dbReference>
<feature type="transmembrane region" description="Helical" evidence="6">
    <location>
        <begin position="151"/>
        <end position="169"/>
    </location>
</feature>
<evidence type="ECO:0008006" key="8">
    <source>
        <dbReference type="Google" id="ProtNLM"/>
    </source>
</evidence>
<reference evidence="7" key="1">
    <citation type="submission" date="2018-05" db="EMBL/GenBank/DDBJ databases">
        <authorList>
            <person name="Lanie J.A."/>
            <person name="Ng W.-L."/>
            <person name="Kazmierczak K.M."/>
            <person name="Andrzejewski T.M."/>
            <person name="Davidsen T.M."/>
            <person name="Wayne K.J."/>
            <person name="Tettelin H."/>
            <person name="Glass J.I."/>
            <person name="Rusch D."/>
            <person name="Podicherti R."/>
            <person name="Tsui H.-C.T."/>
            <person name="Winkler M.E."/>
        </authorList>
    </citation>
    <scope>NUCLEOTIDE SEQUENCE</scope>
</reference>
<dbReference type="Pfam" id="PF00209">
    <property type="entry name" value="SNF"/>
    <property type="match status" value="2"/>
</dbReference>
<keyword evidence="5 6" id="KW-0472">Membrane</keyword>
<dbReference type="InterPro" id="IPR037272">
    <property type="entry name" value="SNS_sf"/>
</dbReference>
<dbReference type="InterPro" id="IPR047218">
    <property type="entry name" value="YocR/YhdH-like"/>
</dbReference>
<evidence type="ECO:0000256" key="3">
    <source>
        <dbReference type="ARBA" id="ARBA00022692"/>
    </source>
</evidence>
<dbReference type="NCBIfam" id="NF037979">
    <property type="entry name" value="Na_transp"/>
    <property type="match status" value="1"/>
</dbReference>
<dbReference type="InterPro" id="IPR000175">
    <property type="entry name" value="Na/ntran_symport"/>
</dbReference>
<feature type="transmembrane region" description="Helical" evidence="6">
    <location>
        <begin position="93"/>
        <end position="120"/>
    </location>
</feature>
<keyword evidence="2" id="KW-0813">Transport</keyword>